<gene>
    <name evidence="1" type="ORF">AN619_30560</name>
</gene>
<dbReference type="EMBL" id="LOEE01000100">
    <property type="protein sequence ID" value="KXG73610.1"/>
    <property type="molecule type" value="Genomic_DNA"/>
</dbReference>
<keyword evidence="2" id="KW-1185">Reference proteome</keyword>
<comment type="caution">
    <text evidence="1">The sequence shown here is derived from an EMBL/GenBank/DDBJ whole genome shotgun (WGS) entry which is preliminary data.</text>
</comment>
<evidence type="ECO:0000313" key="2">
    <source>
        <dbReference type="Proteomes" id="UP000070456"/>
    </source>
</evidence>
<name>A0A140KZ85_9FIRM</name>
<dbReference type="Proteomes" id="UP000070456">
    <property type="component" value="Unassembled WGS sequence"/>
</dbReference>
<evidence type="ECO:0000313" key="1">
    <source>
        <dbReference type="EMBL" id="KXG73610.1"/>
    </source>
</evidence>
<proteinExistence type="predicted"/>
<sequence>MYFMEDVILPPGEKIRRIGHFWEQSRKILQEIKLRET</sequence>
<reference evidence="1 2" key="1">
    <citation type="submission" date="2015-12" db="EMBL/GenBank/DDBJ databases">
        <title>Draft genome sequence of the thermoanaerobe Thermotalea metallivorans, an isolate from the runoff channel of the Great Artesian Basin, Australia.</title>
        <authorList>
            <person name="Patel B.K."/>
        </authorList>
    </citation>
    <scope>NUCLEOTIDE SEQUENCE [LARGE SCALE GENOMIC DNA]</scope>
    <source>
        <strain evidence="1 2">B2-1</strain>
    </source>
</reference>
<accession>A0A140KZ85</accession>
<protein>
    <submittedName>
        <fullName evidence="1">Uncharacterized protein</fullName>
    </submittedName>
</protein>
<dbReference type="AlphaFoldDB" id="A0A140KZ85"/>
<dbReference type="STRING" id="520762.AN619_30560"/>
<organism evidence="1 2">
    <name type="scientific">Thermotalea metallivorans</name>
    <dbReference type="NCBI Taxonomy" id="520762"/>
    <lineage>
        <taxon>Bacteria</taxon>
        <taxon>Bacillati</taxon>
        <taxon>Bacillota</taxon>
        <taxon>Clostridia</taxon>
        <taxon>Peptostreptococcales</taxon>
        <taxon>Thermotaleaceae</taxon>
        <taxon>Thermotalea</taxon>
    </lineage>
</organism>